<dbReference type="RefSeq" id="WP_051870702.1">
    <property type="nucleotide sequence ID" value="NZ_CAWLWN010000220.1"/>
</dbReference>
<sequence length="1244" mass="142507">MSENFINTLEESYRDGLLAYCLGQVFPHTGSLQKFNINTVEELYDYLLIDPLMNADAKTTVIAHRISSLLQLNHAIYNNMEPGYTNGFDKKELNQWQYIDSDMSVWGANKLLLNYAENYIDPELRLNKTTAFADFLSEIKQNRISTQSVQRAVQNYLSKLEKICNISTIAGYLYGNTVTDAKLVFLGQSRLQPDHFYWRVAENIIQDVDGKASLSPTAWNEWQEIQLSTGEIINPKIIWINNRVHIVYFTKKFEQAADSSDPSDTTFTYQLEIIYQKLNNTWSTPIVLAIYPDWPTDKLKLTALVLFGRKNTEGKNGSFDVMYELDDRPSRYVRKVLTLDSRLQCIKVEDILEPPAGGNVLAIYAKFFRSKINVCDSAYYYAKDSTFPNIIQENGGEYLALQDQKLPDLTHIRLNTTFAAQLIARASLSLDSLFSWEAQNTREIAAPSNAIGVPSTLDFQGANGRYFWEVFFHIPHAVANRLHQEFSYRDAENWYHYIFNPQIRVHEGEDNANKTPYWRVCPLLEPGSYAWEQEAGRVADPDAICYSTPERYKKAIFMEYARNILAQGDALYRRLTRDALTEARIHYSRVTSLLGPRPDVLVASRWTPKTLEALSTDATVLDGSLARFLPEMLPEMSKVRNEHWKVLDDPKVFRTPVNPDLIALWDTLQQRLDTLHNNLTIDGKPMLLEMYAAPVNPRDLLRAQSSASGLSQRAVSALAPILPYRFRALLPRVQSAVETLTRFGDLVRQYREQKEQALQEELVQSQMDELSAFAVQLQEVALEQQQAAIDTLISSKKVVTERQAYYRKLKDDDISSAERDSMDKRKETIPYEQASAGMESAASIADLVPNLFGTSVGGSVWGGPARALGWAHRISASEKRVMSYVTSESEQYRRCREEWQFQHDQAAAEGEMLDEQIKSAQNAKRMVQVQLDQARKEQEQSKVRYQLLLTRTTGSALYQWLISQMSTFYFQAYDAVTSLCLSVEACWRYEMGDYNVRFIQPNVWFDNYFGLTAGEALKLQLLNMESTYLKRHERRLEIVKTVSLKQLMENTIDSLTWDEVVEKIRETGQLDFSLSPLDFDRDYPGHYLRQIVNISINMPLLLGPYEEIKATLTQTSSETLLSPDMAALKYYYSEQGGDIPIKPASILSNPRVSQSIVISNQENKTGVLYANINDERYLPFEGTGAISSWRLDFPRADKLQQSRLINALKDIVIEFRYTAQTGNTVFTDEVSRLVRESNKRFRQQ</sequence>
<name>A0A077NEV3_XENBV</name>
<evidence type="ECO:0000259" key="2">
    <source>
        <dbReference type="Pfam" id="PF18413"/>
    </source>
</evidence>
<dbReference type="InterPro" id="IPR046839">
    <property type="entry name" value="ABC_toxin_N"/>
</dbReference>
<gene>
    <name evidence="4" type="ORF">XBP1_2580013</name>
</gene>
<dbReference type="Proteomes" id="UP000028511">
    <property type="component" value="Unassembled WGS sequence"/>
</dbReference>
<comment type="caution">
    <text evidence="4">The sequence shown here is derived from an EMBL/GenBank/DDBJ whole genome shotgun (WGS) entry which is preliminary data.</text>
</comment>
<dbReference type="Pfam" id="PF18276">
    <property type="entry name" value="TcA_TcB_BD"/>
    <property type="match status" value="1"/>
</dbReference>
<organism evidence="4 5">
    <name type="scientific">Xenorhabdus bovienii str. puntauvense</name>
    <dbReference type="NCBI Taxonomy" id="1398201"/>
    <lineage>
        <taxon>Bacteria</taxon>
        <taxon>Pseudomonadati</taxon>
        <taxon>Pseudomonadota</taxon>
        <taxon>Gammaproteobacteria</taxon>
        <taxon>Enterobacterales</taxon>
        <taxon>Morganellaceae</taxon>
        <taxon>Xenorhabdus</taxon>
    </lineage>
</organism>
<dbReference type="Pfam" id="PF18413">
    <property type="entry name" value="Neuraminidase"/>
    <property type="match status" value="1"/>
</dbReference>
<dbReference type="AlphaFoldDB" id="A0A077NEV3"/>
<dbReference type="HOGENOM" id="CLU_005587_2_0_6"/>
<accession>A0A077NEV3</accession>
<dbReference type="InterPro" id="IPR040840">
    <property type="entry name" value="TcA_TcB_BD"/>
</dbReference>
<evidence type="ECO:0000313" key="4">
    <source>
        <dbReference type="EMBL" id="CDG97374.1"/>
    </source>
</evidence>
<dbReference type="Pfam" id="PF20220">
    <property type="entry name" value="ABC_toxin_N"/>
    <property type="match status" value="1"/>
</dbReference>
<protein>
    <submittedName>
        <fullName evidence="4">Insecticidal toxin complex protein TccB (Modular protein)</fullName>
    </submittedName>
</protein>
<dbReference type="InterPro" id="IPR041079">
    <property type="entry name" value="Neuraminidase-like"/>
</dbReference>
<reference evidence="4" key="1">
    <citation type="submission" date="2013-07" db="EMBL/GenBank/DDBJ databases">
        <title>Sub-species coevolution in mutualistic symbiosis.</title>
        <authorList>
            <person name="Murfin K."/>
            <person name="Klassen J."/>
            <person name="Lee M."/>
            <person name="Forst S."/>
            <person name="Stock P."/>
            <person name="Goodrich-Blair H."/>
        </authorList>
    </citation>
    <scope>NUCLEOTIDE SEQUENCE [LARGE SCALE GENOMIC DNA]</scope>
    <source>
        <strain evidence="4">Puntauvense</strain>
    </source>
</reference>
<feature type="domain" description="Tc toxin complex TcA C-terminal TcB-binding" evidence="1">
    <location>
        <begin position="916"/>
        <end position="1219"/>
    </location>
</feature>
<evidence type="ECO:0000313" key="5">
    <source>
        <dbReference type="Proteomes" id="UP000028511"/>
    </source>
</evidence>
<feature type="domain" description="ABC toxin N-terminal" evidence="3">
    <location>
        <begin position="8"/>
        <end position="135"/>
    </location>
</feature>
<evidence type="ECO:0000259" key="1">
    <source>
        <dbReference type="Pfam" id="PF18276"/>
    </source>
</evidence>
<feature type="domain" description="Neuraminidase-like" evidence="2">
    <location>
        <begin position="168"/>
        <end position="289"/>
    </location>
</feature>
<dbReference type="EMBL" id="CBSW010000177">
    <property type="protein sequence ID" value="CDG97374.1"/>
    <property type="molecule type" value="Genomic_DNA"/>
</dbReference>
<proteinExistence type="predicted"/>
<evidence type="ECO:0000259" key="3">
    <source>
        <dbReference type="Pfam" id="PF20220"/>
    </source>
</evidence>